<keyword evidence="2 6" id="KW-0349">Heme</keyword>
<gene>
    <name evidence="9" type="ORF">AL468_23485</name>
    <name evidence="10" type="ORF">JOS67_21490</name>
</gene>
<dbReference type="InterPro" id="IPR036909">
    <property type="entry name" value="Cyt_c-like_dom_sf"/>
</dbReference>
<organism evidence="10 12">
    <name type="scientific">Vibrio diabolicus</name>
    <dbReference type="NCBI Taxonomy" id="50719"/>
    <lineage>
        <taxon>Bacteria</taxon>
        <taxon>Pseudomonadati</taxon>
        <taxon>Pseudomonadota</taxon>
        <taxon>Gammaproteobacteria</taxon>
        <taxon>Vibrionales</taxon>
        <taxon>Vibrionaceae</taxon>
        <taxon>Vibrio</taxon>
        <taxon>Vibrio diabolicus subgroup</taxon>
    </lineage>
</organism>
<keyword evidence="5 6" id="KW-0408">Iron</keyword>
<proteinExistence type="predicted"/>
<keyword evidence="1" id="KW-0813">Transport</keyword>
<evidence type="ECO:0000256" key="7">
    <source>
        <dbReference type="SAM" id="SignalP"/>
    </source>
</evidence>
<protein>
    <submittedName>
        <fullName evidence="9 10">Cytochrome c</fullName>
    </submittedName>
</protein>
<dbReference type="Gene3D" id="1.10.760.10">
    <property type="entry name" value="Cytochrome c-like domain"/>
    <property type="match status" value="1"/>
</dbReference>
<evidence type="ECO:0000256" key="1">
    <source>
        <dbReference type="ARBA" id="ARBA00022448"/>
    </source>
</evidence>
<feature type="signal peptide" evidence="7">
    <location>
        <begin position="1"/>
        <end position="18"/>
    </location>
</feature>
<dbReference type="EMBL" id="CP014133">
    <property type="protein sequence ID" value="AVH30065.1"/>
    <property type="molecule type" value="Genomic_DNA"/>
</dbReference>
<evidence type="ECO:0000313" key="11">
    <source>
        <dbReference type="Proteomes" id="UP000237665"/>
    </source>
</evidence>
<dbReference type="GO" id="GO:0046872">
    <property type="term" value="F:metal ion binding"/>
    <property type="evidence" value="ECO:0007669"/>
    <property type="project" value="UniProtKB-KW"/>
</dbReference>
<reference evidence="11" key="2">
    <citation type="submission" date="2017-12" db="EMBL/GenBank/DDBJ databases">
        <title>FDA dAtabase for Regulatory Grade micrObial Sequences (FDA-ARGOS): Supporting development and validation of Infectious Disease Dx tests.</title>
        <authorList>
            <person name="Hoffmann M."/>
            <person name="Allard M."/>
            <person name="Evans P."/>
            <person name="Brown E."/>
            <person name="Tallon L.J."/>
            <person name="Sadzewicz L."/>
            <person name="Sengamalay N."/>
            <person name="Ott S."/>
            <person name="Godinez A."/>
            <person name="Nagaraj S."/>
            <person name="Vavikolanu K."/>
            <person name="Aluvathingal J."/>
            <person name="Nadendla S."/>
            <person name="Hobson J."/>
            <person name="Sichtig H."/>
        </authorList>
    </citation>
    <scope>NUCLEOTIDE SEQUENCE [LARGE SCALE GENOMIC DNA]</scope>
    <source>
        <strain evidence="11">LMG 3418</strain>
    </source>
</reference>
<dbReference type="InterPro" id="IPR050597">
    <property type="entry name" value="Cytochrome_c_Oxidase_Subunit"/>
</dbReference>
<dbReference type="Pfam" id="PF00034">
    <property type="entry name" value="Cytochrom_C"/>
    <property type="match status" value="1"/>
</dbReference>
<evidence type="ECO:0000256" key="3">
    <source>
        <dbReference type="ARBA" id="ARBA00022723"/>
    </source>
</evidence>
<dbReference type="Proteomes" id="UP000596337">
    <property type="component" value="Chromosome 2"/>
</dbReference>
<name>A0A0T7E165_9VIBR</name>
<evidence type="ECO:0000313" key="10">
    <source>
        <dbReference type="EMBL" id="QRG84732.1"/>
    </source>
</evidence>
<dbReference type="EMBL" id="CP069197">
    <property type="protein sequence ID" value="QRG84732.1"/>
    <property type="molecule type" value="Genomic_DNA"/>
</dbReference>
<reference evidence="10 12" key="3">
    <citation type="submission" date="2021-01" db="EMBL/GenBank/DDBJ databases">
        <title>Characterization of a novel blaVMB-2- harboring plasmid in Vibrio diabolicus.</title>
        <authorList>
            <person name="Liu M."/>
        </authorList>
    </citation>
    <scope>NUCLEOTIDE SEQUENCE [LARGE SCALE GENOMIC DNA]</scope>
    <source>
        <strain evidence="10 12">SLV18</strain>
    </source>
</reference>
<evidence type="ECO:0000313" key="12">
    <source>
        <dbReference type="Proteomes" id="UP000596337"/>
    </source>
</evidence>
<keyword evidence="3 6" id="KW-0479">Metal-binding</keyword>
<feature type="chain" id="PRO_5044547019" evidence="7">
    <location>
        <begin position="19"/>
        <end position="106"/>
    </location>
</feature>
<dbReference type="Proteomes" id="UP000237665">
    <property type="component" value="Chromosome 2"/>
</dbReference>
<evidence type="ECO:0000256" key="2">
    <source>
        <dbReference type="ARBA" id="ARBA00022617"/>
    </source>
</evidence>
<keyword evidence="4" id="KW-0249">Electron transport</keyword>
<evidence type="ECO:0000256" key="6">
    <source>
        <dbReference type="PROSITE-ProRule" id="PRU00433"/>
    </source>
</evidence>
<accession>A0A0T7E165</accession>
<evidence type="ECO:0000256" key="4">
    <source>
        <dbReference type="ARBA" id="ARBA00022982"/>
    </source>
</evidence>
<feature type="domain" description="Cytochrome c" evidence="8">
    <location>
        <begin position="22"/>
        <end position="103"/>
    </location>
</feature>
<dbReference type="PROSITE" id="PS51007">
    <property type="entry name" value="CYTC"/>
    <property type="match status" value="1"/>
</dbReference>
<dbReference type="PANTHER" id="PTHR33751">
    <property type="entry name" value="CBB3-TYPE CYTOCHROME C OXIDASE SUBUNIT FIXP"/>
    <property type="match status" value="1"/>
</dbReference>
<dbReference type="RefSeq" id="WP_005396401.1">
    <property type="nucleotide sequence ID" value="NZ_CAJDZM010000002.1"/>
</dbReference>
<dbReference type="GO" id="GO:0020037">
    <property type="term" value="F:heme binding"/>
    <property type="evidence" value="ECO:0007669"/>
    <property type="project" value="InterPro"/>
</dbReference>
<reference evidence="9" key="1">
    <citation type="submission" date="2017-12" db="EMBL/GenBank/DDBJ databases">
        <title>FDA dAtabase for Regulatory Grade micrObial Sequences (FDA-ARGOS): Supporting development and validation of Infectious Disease Dx tests.</title>
        <authorList>
            <person name="Hoffmann M."/>
            <person name="Allard M."/>
            <person name="Evans P."/>
            <person name="Brown E."/>
            <person name="Tallon L."/>
            <person name="Sadzewicz L."/>
            <person name="Sengamalay N."/>
            <person name="Ott S."/>
            <person name="Godinez A."/>
            <person name="Nagaraj S."/>
            <person name="Vavikolanu K."/>
            <person name="Aluvathingal J."/>
            <person name="Nadendla S."/>
            <person name="Sichtig H."/>
        </authorList>
    </citation>
    <scope>NUCLEOTIDE SEQUENCE</scope>
    <source>
        <strain evidence="9">LMG 3418</strain>
    </source>
</reference>
<evidence type="ECO:0000313" key="9">
    <source>
        <dbReference type="EMBL" id="AVH30065.1"/>
    </source>
</evidence>
<dbReference type="AlphaFoldDB" id="A0A0T7E165"/>
<dbReference type="InterPro" id="IPR009056">
    <property type="entry name" value="Cyt_c-like_dom"/>
</dbReference>
<keyword evidence="7" id="KW-0732">Signal</keyword>
<dbReference type="SUPFAM" id="SSF46626">
    <property type="entry name" value="Cytochrome c"/>
    <property type="match status" value="1"/>
</dbReference>
<dbReference type="GO" id="GO:0009055">
    <property type="term" value="F:electron transfer activity"/>
    <property type="evidence" value="ECO:0007669"/>
    <property type="project" value="InterPro"/>
</dbReference>
<evidence type="ECO:0000256" key="5">
    <source>
        <dbReference type="ARBA" id="ARBA00023004"/>
    </source>
</evidence>
<dbReference type="PANTHER" id="PTHR33751:SF9">
    <property type="entry name" value="CYTOCHROME C4"/>
    <property type="match status" value="1"/>
</dbReference>
<keyword evidence="11" id="KW-1185">Reference proteome</keyword>
<evidence type="ECO:0000259" key="8">
    <source>
        <dbReference type="PROSITE" id="PS51007"/>
    </source>
</evidence>
<sequence>MFRFVLLTSLIFSSASHAAPFGDADKGKIKSPSCVYCHGATGVAGNDAYPNLAGQNAQYLYDAMKSYQAGERKGPLAEMMGAQLRMLNDEDLRDVAAFYAEQTQDK</sequence>
<dbReference type="GeneID" id="45028788"/>